<feature type="non-terminal residue" evidence="3">
    <location>
        <position position="1"/>
    </location>
</feature>
<dbReference type="PANTHER" id="PTHR33988">
    <property type="entry name" value="ENDORIBONUCLEASE MAZF-RELATED"/>
    <property type="match status" value="1"/>
</dbReference>
<dbReference type="AlphaFoldDB" id="A0A4S4JWS7"/>
<keyword evidence="2" id="KW-1277">Toxin-antitoxin system</keyword>
<dbReference type="InterPro" id="IPR003477">
    <property type="entry name" value="PemK-like"/>
</dbReference>
<evidence type="ECO:0000256" key="2">
    <source>
        <dbReference type="ARBA" id="ARBA00022649"/>
    </source>
</evidence>
<comment type="similarity">
    <text evidence="1">Belongs to the PemK/MazF family.</text>
</comment>
<evidence type="ECO:0000313" key="3">
    <source>
        <dbReference type="EMBL" id="THG89651.1"/>
    </source>
</evidence>
<dbReference type="Proteomes" id="UP000297014">
    <property type="component" value="Unassembled WGS sequence"/>
</dbReference>
<dbReference type="GO" id="GO:0003677">
    <property type="term" value="F:DNA binding"/>
    <property type="evidence" value="ECO:0007669"/>
    <property type="project" value="InterPro"/>
</dbReference>
<sequence>RSPHFKQPVSGGSSSRKLSFFITYYQKTPFTIVCPITSNKKGNIFEVLLPESDDEHKVQGVVLVHHVKSLDLMSRKRNVRVVDEAPNEVVQEVLNKLKPLIT</sequence>
<gene>
    <name evidence="3" type="ORF">AJ85_15945</name>
</gene>
<dbReference type="GO" id="GO:0016075">
    <property type="term" value="P:rRNA catabolic process"/>
    <property type="evidence" value="ECO:0007669"/>
    <property type="project" value="TreeGrafter"/>
</dbReference>
<dbReference type="InterPro" id="IPR011067">
    <property type="entry name" value="Plasmid_toxin/cell-grow_inhib"/>
</dbReference>
<dbReference type="GO" id="GO:0004521">
    <property type="term" value="F:RNA endonuclease activity"/>
    <property type="evidence" value="ECO:0007669"/>
    <property type="project" value="TreeGrafter"/>
</dbReference>
<proteinExistence type="inferred from homology"/>
<reference evidence="3 4" key="1">
    <citation type="submission" date="2014-01" db="EMBL/GenBank/DDBJ databases">
        <title>Draft genome sequencing of Bacillus alcalophilus CGMCC 1.3604.</title>
        <authorList>
            <person name="Yang J."/>
            <person name="Diao L."/>
            <person name="Yang S."/>
        </authorList>
    </citation>
    <scope>NUCLEOTIDE SEQUENCE [LARGE SCALE GENOMIC DNA]</scope>
    <source>
        <strain evidence="3 4">CGMCC 1.3604</strain>
    </source>
</reference>
<name>A0A4S4JWS7_ALKAL</name>
<protein>
    <submittedName>
        <fullName evidence="3">Uncharacterized protein</fullName>
    </submittedName>
</protein>
<dbReference type="Gene3D" id="2.30.30.110">
    <property type="match status" value="1"/>
</dbReference>
<dbReference type="OrthoDB" id="9808744at2"/>
<evidence type="ECO:0000256" key="1">
    <source>
        <dbReference type="ARBA" id="ARBA00007521"/>
    </source>
</evidence>
<dbReference type="PANTHER" id="PTHR33988:SF3">
    <property type="entry name" value="ENDORIBONUCLEASE TOXIN CHPB-RELATED"/>
    <property type="match status" value="1"/>
</dbReference>
<dbReference type="RefSeq" id="WP_136446062.1">
    <property type="nucleotide sequence ID" value="NZ_JALP01000206.1"/>
</dbReference>
<dbReference type="SUPFAM" id="SSF50118">
    <property type="entry name" value="Cell growth inhibitor/plasmid maintenance toxic component"/>
    <property type="match status" value="1"/>
</dbReference>
<comment type="caution">
    <text evidence="3">The sequence shown here is derived from an EMBL/GenBank/DDBJ whole genome shotgun (WGS) entry which is preliminary data.</text>
</comment>
<accession>A0A4S4JWS7</accession>
<organism evidence="3 4">
    <name type="scientific">Alkalihalobacillus alcalophilus ATCC 27647 = CGMCC 1.3604</name>
    <dbReference type="NCBI Taxonomy" id="1218173"/>
    <lineage>
        <taxon>Bacteria</taxon>
        <taxon>Bacillati</taxon>
        <taxon>Bacillota</taxon>
        <taxon>Bacilli</taxon>
        <taxon>Bacillales</taxon>
        <taxon>Bacillaceae</taxon>
        <taxon>Alkalihalobacillus</taxon>
    </lineage>
</organism>
<dbReference type="Pfam" id="PF02452">
    <property type="entry name" value="PemK_toxin"/>
    <property type="match status" value="1"/>
</dbReference>
<dbReference type="GO" id="GO:0006402">
    <property type="term" value="P:mRNA catabolic process"/>
    <property type="evidence" value="ECO:0007669"/>
    <property type="project" value="TreeGrafter"/>
</dbReference>
<evidence type="ECO:0000313" key="4">
    <source>
        <dbReference type="Proteomes" id="UP000297014"/>
    </source>
</evidence>
<dbReference type="EMBL" id="JALP01000206">
    <property type="protein sequence ID" value="THG89651.1"/>
    <property type="molecule type" value="Genomic_DNA"/>
</dbReference>